<evidence type="ECO:0000313" key="2">
    <source>
        <dbReference type="Proteomes" id="UP000278807"/>
    </source>
</evidence>
<dbReference type="AlphaFoldDB" id="A0A0R3TJJ3"/>
<sequence length="67" mass="7772">MTIMEVKMGPETHAFVLRRDKARIDRSEIWASSASKEVRTARIENRDAENSYFEVEEGSMYTARMAD</sequence>
<evidence type="ECO:0000313" key="1">
    <source>
        <dbReference type="EMBL" id="VDO03110.1"/>
    </source>
</evidence>
<dbReference type="WBParaSite" id="HNAJ_0000725401-mRNA-1">
    <property type="protein sequence ID" value="HNAJ_0000725401-mRNA-1"/>
    <property type="gene ID" value="HNAJ_0000725401"/>
</dbReference>
<organism evidence="3">
    <name type="scientific">Rodentolepis nana</name>
    <name type="common">Dwarf tapeworm</name>
    <name type="synonym">Hymenolepis nana</name>
    <dbReference type="NCBI Taxonomy" id="102285"/>
    <lineage>
        <taxon>Eukaryota</taxon>
        <taxon>Metazoa</taxon>
        <taxon>Spiralia</taxon>
        <taxon>Lophotrochozoa</taxon>
        <taxon>Platyhelminthes</taxon>
        <taxon>Cestoda</taxon>
        <taxon>Eucestoda</taxon>
        <taxon>Cyclophyllidea</taxon>
        <taxon>Hymenolepididae</taxon>
        <taxon>Rodentolepis</taxon>
    </lineage>
</organism>
<reference evidence="3" key="1">
    <citation type="submission" date="2017-02" db="UniProtKB">
        <authorList>
            <consortium name="WormBaseParasite"/>
        </authorList>
    </citation>
    <scope>IDENTIFICATION</scope>
</reference>
<dbReference type="Proteomes" id="UP000278807">
    <property type="component" value="Unassembled WGS sequence"/>
</dbReference>
<gene>
    <name evidence="1" type="ORF">HNAJ_LOCUS7250</name>
</gene>
<name>A0A0R3TJJ3_RODNA</name>
<keyword evidence="2" id="KW-1185">Reference proteome</keyword>
<proteinExistence type="predicted"/>
<protein>
    <submittedName>
        <fullName evidence="3">DUF1508 domain-containing protein</fullName>
    </submittedName>
</protein>
<dbReference type="EMBL" id="UZAE01012024">
    <property type="protein sequence ID" value="VDO03110.1"/>
    <property type="molecule type" value="Genomic_DNA"/>
</dbReference>
<reference evidence="1 2" key="2">
    <citation type="submission" date="2018-11" db="EMBL/GenBank/DDBJ databases">
        <authorList>
            <consortium name="Pathogen Informatics"/>
        </authorList>
    </citation>
    <scope>NUCLEOTIDE SEQUENCE [LARGE SCALE GENOMIC DNA]</scope>
</reference>
<dbReference type="OrthoDB" id="10060618at2759"/>
<accession>A0A0R3TJJ3</accession>
<evidence type="ECO:0000313" key="3">
    <source>
        <dbReference type="WBParaSite" id="HNAJ_0000725401-mRNA-1"/>
    </source>
</evidence>